<keyword evidence="1" id="KW-0175">Coiled coil</keyword>
<comment type="caution">
    <text evidence="3">The sequence shown here is derived from an EMBL/GenBank/DDBJ whole genome shotgun (WGS) entry which is preliminary data.</text>
</comment>
<keyword evidence="4" id="KW-1185">Reference proteome</keyword>
<dbReference type="RefSeq" id="WP_407030813.1">
    <property type="nucleotide sequence ID" value="NZ_JAQGEF010000006.1"/>
</dbReference>
<accession>A0ABT4UI15</accession>
<reference evidence="3 4" key="1">
    <citation type="submission" date="2022-12" db="EMBL/GenBank/DDBJ databases">
        <title>Chitinophagaceae gen. sp. nov., a new member of the family Chitinophagaceae, isolated from soil in a chemical factory.</title>
        <authorList>
            <person name="Ke Z."/>
        </authorList>
    </citation>
    <scope>NUCLEOTIDE SEQUENCE [LARGE SCALE GENOMIC DNA]</scope>
    <source>
        <strain evidence="3 4">LY-5</strain>
    </source>
</reference>
<evidence type="ECO:0000256" key="1">
    <source>
        <dbReference type="SAM" id="Coils"/>
    </source>
</evidence>
<name>A0ABT4UI15_9BACT</name>
<organism evidence="3 4">
    <name type="scientific">Polluticaenibacter yanchengensis</name>
    <dbReference type="NCBI Taxonomy" id="3014562"/>
    <lineage>
        <taxon>Bacteria</taxon>
        <taxon>Pseudomonadati</taxon>
        <taxon>Bacteroidota</taxon>
        <taxon>Chitinophagia</taxon>
        <taxon>Chitinophagales</taxon>
        <taxon>Chitinophagaceae</taxon>
        <taxon>Polluticaenibacter</taxon>
    </lineage>
</organism>
<protein>
    <submittedName>
        <fullName evidence="3">Uncharacterized protein</fullName>
    </submittedName>
</protein>
<proteinExistence type="predicted"/>
<gene>
    <name evidence="3" type="ORF">O3P16_06675</name>
</gene>
<sequence length="229" mass="25209">MKKLLLILFTAFSLNGFAQTTPAVSQPATIDFNGGKYQGFLVEYNAPEDVVEESLVELLGGKNVKSKNINGFKVYRNILVSSIDPTSTVDIFVKTERKSRKEKDQTLAYIIATKPNEIPDSKIKSSSAIASAIGVTEVKPGGNLLNILNPTIELKKYNISVNAKLEEIAKAEKKLKGLQDDQASNEKKISELQQKVADLKKEQEQKAAEISTLRQELEAMQNNKPSGLL</sequence>
<keyword evidence="2" id="KW-0732">Signal</keyword>
<feature type="chain" id="PRO_5045209902" evidence="2">
    <location>
        <begin position="19"/>
        <end position="229"/>
    </location>
</feature>
<dbReference type="Proteomes" id="UP001210231">
    <property type="component" value="Unassembled WGS sequence"/>
</dbReference>
<feature type="signal peptide" evidence="2">
    <location>
        <begin position="1"/>
        <end position="18"/>
    </location>
</feature>
<dbReference type="EMBL" id="JAQGEF010000006">
    <property type="protein sequence ID" value="MDA3614486.1"/>
    <property type="molecule type" value="Genomic_DNA"/>
</dbReference>
<dbReference type="Gene3D" id="1.20.920.20">
    <property type="match status" value="1"/>
</dbReference>
<evidence type="ECO:0000256" key="2">
    <source>
        <dbReference type="SAM" id="SignalP"/>
    </source>
</evidence>
<feature type="coiled-coil region" evidence="1">
    <location>
        <begin position="154"/>
        <end position="223"/>
    </location>
</feature>
<evidence type="ECO:0000313" key="3">
    <source>
        <dbReference type="EMBL" id="MDA3614486.1"/>
    </source>
</evidence>
<evidence type="ECO:0000313" key="4">
    <source>
        <dbReference type="Proteomes" id="UP001210231"/>
    </source>
</evidence>